<evidence type="ECO:0000256" key="10">
    <source>
        <dbReference type="ARBA" id="ARBA00047630"/>
    </source>
</evidence>
<evidence type="ECO:0000256" key="4">
    <source>
        <dbReference type="ARBA" id="ARBA00013030"/>
    </source>
</evidence>
<dbReference type="Gene3D" id="3.40.640.10">
    <property type="entry name" value="Type I PLP-dependent aspartate aminotransferase-like (Major domain)"/>
    <property type="match status" value="2"/>
</dbReference>
<comment type="caution">
    <text evidence="13">The sequence shown here is derived from an EMBL/GenBank/DDBJ whole genome shotgun (WGS) entry which is preliminary data.</text>
</comment>
<reference evidence="13" key="1">
    <citation type="submission" date="2022-05" db="EMBL/GenBank/DDBJ databases">
        <title>A multi-omics perspective on studying reproductive biology in Daphnia sinensis.</title>
        <authorList>
            <person name="Jia J."/>
        </authorList>
    </citation>
    <scope>NUCLEOTIDE SEQUENCE</scope>
    <source>
        <strain evidence="13">WSL</strain>
    </source>
</reference>
<evidence type="ECO:0000256" key="6">
    <source>
        <dbReference type="ARBA" id="ARBA00022605"/>
    </source>
</evidence>
<dbReference type="Gene3D" id="3.90.1150.10">
    <property type="entry name" value="Aspartate Aminotransferase, domain 1"/>
    <property type="match status" value="1"/>
</dbReference>
<protein>
    <recommendedName>
        <fullName evidence="4">phosphoserine transaminase</fullName>
        <ecNumber evidence="4">2.6.1.52</ecNumber>
    </recommendedName>
</protein>
<gene>
    <name evidence="13" type="ORF">GHT06_005942</name>
</gene>
<dbReference type="AlphaFoldDB" id="A0AAD5KUR4"/>
<evidence type="ECO:0000256" key="2">
    <source>
        <dbReference type="ARBA" id="ARBA00005099"/>
    </source>
</evidence>
<sequence>MNLLNDGEKAAYVDTGTWASKAIEAARQFGNIEVLASSKSTTYDNIPRAQKNLGPAGVTVVIIKKDLLGKVTRQIPAMLDYRTFIKEKSMYNTPPVYAIYVCMLTLRWIKQMGGLAAMEKHNKKKANILYKEIDSNPLFKGNVEKRDRSLMNVCFTMHNRDLEPLFAQFAKENGVSGIEGHRSVGGFRASIYNAMPIKSIKFLADLMRQFAEKHG</sequence>
<evidence type="ECO:0000256" key="1">
    <source>
        <dbReference type="ARBA" id="ARBA00001933"/>
    </source>
</evidence>
<dbReference type="EC" id="2.6.1.52" evidence="4"/>
<comment type="catalytic activity">
    <reaction evidence="10">
        <text>4-(phosphooxy)-L-threonine + 2-oxoglutarate = (R)-3-hydroxy-2-oxo-4-phosphooxybutanoate + L-glutamate</text>
        <dbReference type="Rhea" id="RHEA:16573"/>
        <dbReference type="ChEBI" id="CHEBI:16810"/>
        <dbReference type="ChEBI" id="CHEBI:29985"/>
        <dbReference type="ChEBI" id="CHEBI:58452"/>
        <dbReference type="ChEBI" id="CHEBI:58538"/>
        <dbReference type="EC" id="2.6.1.52"/>
    </reaction>
</comment>
<evidence type="ECO:0000256" key="5">
    <source>
        <dbReference type="ARBA" id="ARBA00022576"/>
    </source>
</evidence>
<keyword evidence="14" id="KW-1185">Reference proteome</keyword>
<feature type="domain" description="Aminotransferase class V" evidence="12">
    <location>
        <begin position="49"/>
        <end position="201"/>
    </location>
</feature>
<keyword evidence="5 13" id="KW-0032">Aminotransferase</keyword>
<evidence type="ECO:0000256" key="9">
    <source>
        <dbReference type="ARBA" id="ARBA00023299"/>
    </source>
</evidence>
<keyword evidence="8" id="KW-0663">Pyridoxal phosphate</keyword>
<name>A0AAD5KUR4_9CRUS</name>
<dbReference type="PANTHER" id="PTHR43247">
    <property type="entry name" value="PHOSPHOSERINE AMINOTRANSFERASE"/>
    <property type="match status" value="1"/>
</dbReference>
<dbReference type="InterPro" id="IPR015424">
    <property type="entry name" value="PyrdxlP-dep_Trfase"/>
</dbReference>
<dbReference type="EMBL" id="WJBH02000202">
    <property type="protein sequence ID" value="KAI9549935.1"/>
    <property type="molecule type" value="Genomic_DNA"/>
</dbReference>
<comment type="similarity">
    <text evidence="3">Belongs to the class-V pyridoxal-phosphate-dependent aminotransferase family. SerC subfamily.</text>
</comment>
<keyword evidence="6" id="KW-0028">Amino-acid biosynthesis</keyword>
<dbReference type="GO" id="GO:0030170">
    <property type="term" value="F:pyridoxal phosphate binding"/>
    <property type="evidence" value="ECO:0007669"/>
    <property type="project" value="TreeGrafter"/>
</dbReference>
<evidence type="ECO:0000256" key="11">
    <source>
        <dbReference type="ARBA" id="ARBA00049007"/>
    </source>
</evidence>
<evidence type="ECO:0000256" key="8">
    <source>
        <dbReference type="ARBA" id="ARBA00022898"/>
    </source>
</evidence>
<evidence type="ECO:0000256" key="7">
    <source>
        <dbReference type="ARBA" id="ARBA00022679"/>
    </source>
</evidence>
<evidence type="ECO:0000313" key="14">
    <source>
        <dbReference type="Proteomes" id="UP000820818"/>
    </source>
</evidence>
<comment type="catalytic activity">
    <reaction evidence="11">
        <text>O-phospho-L-serine + 2-oxoglutarate = 3-phosphooxypyruvate + L-glutamate</text>
        <dbReference type="Rhea" id="RHEA:14329"/>
        <dbReference type="ChEBI" id="CHEBI:16810"/>
        <dbReference type="ChEBI" id="CHEBI:18110"/>
        <dbReference type="ChEBI" id="CHEBI:29985"/>
        <dbReference type="ChEBI" id="CHEBI:57524"/>
        <dbReference type="EC" id="2.6.1.52"/>
    </reaction>
</comment>
<dbReference type="PANTHER" id="PTHR43247:SF1">
    <property type="entry name" value="PHOSPHOSERINE AMINOTRANSFERASE"/>
    <property type="match status" value="1"/>
</dbReference>
<dbReference type="SUPFAM" id="SSF53383">
    <property type="entry name" value="PLP-dependent transferases"/>
    <property type="match status" value="1"/>
</dbReference>
<dbReference type="InterPro" id="IPR000192">
    <property type="entry name" value="Aminotrans_V_dom"/>
</dbReference>
<dbReference type="GO" id="GO:0006564">
    <property type="term" value="P:L-serine biosynthetic process"/>
    <property type="evidence" value="ECO:0007669"/>
    <property type="project" value="UniProtKB-KW"/>
</dbReference>
<dbReference type="GO" id="GO:0004648">
    <property type="term" value="F:O-phospho-L-serine:2-oxoglutarate aminotransferase activity"/>
    <property type="evidence" value="ECO:0007669"/>
    <property type="project" value="UniProtKB-EC"/>
</dbReference>
<dbReference type="GO" id="GO:0005737">
    <property type="term" value="C:cytoplasm"/>
    <property type="evidence" value="ECO:0007669"/>
    <property type="project" value="TreeGrafter"/>
</dbReference>
<dbReference type="InterPro" id="IPR022278">
    <property type="entry name" value="Pser_aminoTfrase"/>
</dbReference>
<accession>A0AAD5KUR4</accession>
<dbReference type="Proteomes" id="UP000820818">
    <property type="component" value="Unassembled WGS sequence"/>
</dbReference>
<organism evidence="13 14">
    <name type="scientific">Daphnia sinensis</name>
    <dbReference type="NCBI Taxonomy" id="1820382"/>
    <lineage>
        <taxon>Eukaryota</taxon>
        <taxon>Metazoa</taxon>
        <taxon>Ecdysozoa</taxon>
        <taxon>Arthropoda</taxon>
        <taxon>Crustacea</taxon>
        <taxon>Branchiopoda</taxon>
        <taxon>Diplostraca</taxon>
        <taxon>Cladocera</taxon>
        <taxon>Anomopoda</taxon>
        <taxon>Daphniidae</taxon>
        <taxon>Daphnia</taxon>
        <taxon>Daphnia similis group</taxon>
    </lineage>
</organism>
<evidence type="ECO:0000313" key="13">
    <source>
        <dbReference type="EMBL" id="KAI9549935.1"/>
    </source>
</evidence>
<evidence type="ECO:0000259" key="12">
    <source>
        <dbReference type="Pfam" id="PF00266"/>
    </source>
</evidence>
<keyword evidence="9" id="KW-0718">Serine biosynthesis</keyword>
<proteinExistence type="inferred from homology"/>
<dbReference type="FunFam" id="3.90.1150.10:FF:000006">
    <property type="entry name" value="Phosphoserine aminotransferase"/>
    <property type="match status" value="1"/>
</dbReference>
<keyword evidence="7" id="KW-0808">Transferase</keyword>
<dbReference type="Pfam" id="PF00266">
    <property type="entry name" value="Aminotran_5"/>
    <property type="match status" value="1"/>
</dbReference>
<evidence type="ECO:0000256" key="3">
    <source>
        <dbReference type="ARBA" id="ARBA00006904"/>
    </source>
</evidence>
<comment type="pathway">
    <text evidence="2">Amino-acid biosynthesis; L-serine biosynthesis; L-serine from 3-phospho-D-glycerate: step 2/3.</text>
</comment>
<comment type="cofactor">
    <cofactor evidence="1">
        <name>pyridoxal 5'-phosphate</name>
        <dbReference type="ChEBI" id="CHEBI:597326"/>
    </cofactor>
</comment>
<dbReference type="InterPro" id="IPR015422">
    <property type="entry name" value="PyrdxlP-dep_Trfase_small"/>
</dbReference>
<dbReference type="InterPro" id="IPR015421">
    <property type="entry name" value="PyrdxlP-dep_Trfase_major"/>
</dbReference>